<sequence length="75" mass="8601">MGNFLGMTRHAMYYSSGMVSMDWSPLLVKKYLQWVLLEVVTGYPFAHAREAGFCPLFDAPLPGLRRKWNGSKYDP</sequence>
<protein>
    <submittedName>
        <fullName evidence="1">Uncharacterized protein</fullName>
    </submittedName>
</protein>
<dbReference type="EMBL" id="JAYMYQ010000005">
    <property type="protein sequence ID" value="KAK7328747.1"/>
    <property type="molecule type" value="Genomic_DNA"/>
</dbReference>
<name>A0AAN9L5Z2_CANGL</name>
<dbReference type="AlphaFoldDB" id="A0AAN9L5Z2"/>
<proteinExistence type="predicted"/>
<reference evidence="1 2" key="1">
    <citation type="submission" date="2024-01" db="EMBL/GenBank/DDBJ databases">
        <title>The genomes of 5 underutilized Papilionoideae crops provide insights into root nodulation and disease resistanc.</title>
        <authorList>
            <person name="Jiang F."/>
        </authorList>
    </citation>
    <scope>NUCLEOTIDE SEQUENCE [LARGE SCALE GENOMIC DNA]</scope>
    <source>
        <strain evidence="1">LVBAO_FW01</strain>
        <tissue evidence="1">Leaves</tissue>
    </source>
</reference>
<evidence type="ECO:0000313" key="2">
    <source>
        <dbReference type="Proteomes" id="UP001367508"/>
    </source>
</evidence>
<accession>A0AAN9L5Z2</accession>
<comment type="caution">
    <text evidence="1">The sequence shown here is derived from an EMBL/GenBank/DDBJ whole genome shotgun (WGS) entry which is preliminary data.</text>
</comment>
<gene>
    <name evidence="1" type="ORF">VNO77_22866</name>
</gene>
<keyword evidence="2" id="KW-1185">Reference proteome</keyword>
<dbReference type="Proteomes" id="UP001367508">
    <property type="component" value="Unassembled WGS sequence"/>
</dbReference>
<evidence type="ECO:0000313" key="1">
    <source>
        <dbReference type="EMBL" id="KAK7328747.1"/>
    </source>
</evidence>
<organism evidence="1 2">
    <name type="scientific">Canavalia gladiata</name>
    <name type="common">Sword bean</name>
    <name type="synonym">Dolichos gladiatus</name>
    <dbReference type="NCBI Taxonomy" id="3824"/>
    <lineage>
        <taxon>Eukaryota</taxon>
        <taxon>Viridiplantae</taxon>
        <taxon>Streptophyta</taxon>
        <taxon>Embryophyta</taxon>
        <taxon>Tracheophyta</taxon>
        <taxon>Spermatophyta</taxon>
        <taxon>Magnoliopsida</taxon>
        <taxon>eudicotyledons</taxon>
        <taxon>Gunneridae</taxon>
        <taxon>Pentapetalae</taxon>
        <taxon>rosids</taxon>
        <taxon>fabids</taxon>
        <taxon>Fabales</taxon>
        <taxon>Fabaceae</taxon>
        <taxon>Papilionoideae</taxon>
        <taxon>50 kb inversion clade</taxon>
        <taxon>NPAAA clade</taxon>
        <taxon>indigoferoid/millettioid clade</taxon>
        <taxon>Phaseoleae</taxon>
        <taxon>Canavalia</taxon>
    </lineage>
</organism>